<keyword evidence="1 6" id="KW-0540">Nuclease</keyword>
<evidence type="ECO:0000256" key="5">
    <source>
        <dbReference type="ARBA" id="ARBA00023204"/>
    </source>
</evidence>
<evidence type="ECO:0000256" key="4">
    <source>
        <dbReference type="ARBA" id="ARBA00022801"/>
    </source>
</evidence>
<dbReference type="EC" id="3.1.-.-" evidence="6"/>
<evidence type="ECO:0000256" key="1">
    <source>
        <dbReference type="ARBA" id="ARBA00022722"/>
    </source>
</evidence>
<comment type="function">
    <text evidence="6">May nick specific sequences that contain T:G mispairs resulting from m5C-deamination.</text>
</comment>
<dbReference type="Proteomes" id="UP000240527">
    <property type="component" value="Chromosome"/>
</dbReference>
<dbReference type="GO" id="GO:0004519">
    <property type="term" value="F:endonuclease activity"/>
    <property type="evidence" value="ECO:0007669"/>
    <property type="project" value="UniProtKB-KW"/>
</dbReference>
<dbReference type="RefSeq" id="WP_013081163.1">
    <property type="nucleotide sequence ID" value="NZ_CP027850.1"/>
</dbReference>
<evidence type="ECO:0000313" key="8">
    <source>
        <dbReference type="Proteomes" id="UP000240527"/>
    </source>
</evidence>
<evidence type="ECO:0000256" key="2">
    <source>
        <dbReference type="ARBA" id="ARBA00022759"/>
    </source>
</evidence>
<evidence type="ECO:0000313" key="7">
    <source>
        <dbReference type="EMBL" id="AVQ04099.1"/>
    </source>
</evidence>
<reference evidence="7 8" key="1">
    <citation type="journal article" date="2015" name="Biotechnol. Bioeng.">
        <title>Genome sequence and phenotypic characterization of Caulobacter segnis.</title>
        <authorList>
            <person name="Patel S."/>
            <person name="Fletcher B."/>
            <person name="Scott D.C."/>
            <person name="Ely B."/>
        </authorList>
    </citation>
    <scope>NUCLEOTIDE SEQUENCE [LARGE SCALE GENOMIC DNA]</scope>
    <source>
        <strain evidence="7 8">TK0059</strain>
    </source>
</reference>
<sequence length="143" mass="15901">MTDVYDKEKRSAVMARVGSKDTSPEMAVRRMLTRLGARYRLHRKDLPGSPDIVLPGRKLAIFVHGCFWHGHDCARGARVPKANRDYWLAKVARNTARDEKAAAALGAEGWAVETIWECELKDEAGLADRLASRLALTSRDSAP</sequence>
<keyword evidence="8" id="KW-1185">Reference proteome</keyword>
<dbReference type="InterPro" id="IPR004603">
    <property type="entry name" value="DNA_mismatch_endonuc_vsr"/>
</dbReference>
<dbReference type="SUPFAM" id="SSF52980">
    <property type="entry name" value="Restriction endonuclease-like"/>
    <property type="match status" value="1"/>
</dbReference>
<dbReference type="Gene3D" id="3.40.960.10">
    <property type="entry name" value="VSR Endonuclease"/>
    <property type="match status" value="1"/>
</dbReference>
<proteinExistence type="inferred from homology"/>
<dbReference type="InterPro" id="IPR011335">
    <property type="entry name" value="Restrct_endonuc-II-like"/>
</dbReference>
<dbReference type="Pfam" id="PF03852">
    <property type="entry name" value="Vsr"/>
    <property type="match status" value="1"/>
</dbReference>
<gene>
    <name evidence="7" type="ORF">B7G68_20985</name>
</gene>
<protein>
    <recommendedName>
        <fullName evidence="6">Very short patch repair endonuclease</fullName>
        <ecNumber evidence="6">3.1.-.-</ecNumber>
    </recommendedName>
</protein>
<organism evidence="7 8">
    <name type="scientific">Caulobacter segnis</name>
    <dbReference type="NCBI Taxonomy" id="88688"/>
    <lineage>
        <taxon>Bacteria</taxon>
        <taxon>Pseudomonadati</taxon>
        <taxon>Pseudomonadota</taxon>
        <taxon>Alphaproteobacteria</taxon>
        <taxon>Caulobacterales</taxon>
        <taxon>Caulobacteraceae</taxon>
        <taxon>Caulobacter</taxon>
    </lineage>
</organism>
<dbReference type="PIRSF" id="PIRSF018267">
    <property type="entry name" value="VSR_endonuc"/>
    <property type="match status" value="1"/>
</dbReference>
<keyword evidence="3 6" id="KW-0227">DNA damage</keyword>
<evidence type="ECO:0000256" key="6">
    <source>
        <dbReference type="PIRNR" id="PIRNR018267"/>
    </source>
</evidence>
<name>A0ABM6TLI2_9CAUL</name>
<dbReference type="EMBL" id="CP027850">
    <property type="protein sequence ID" value="AVQ04099.1"/>
    <property type="molecule type" value="Genomic_DNA"/>
</dbReference>
<evidence type="ECO:0000256" key="3">
    <source>
        <dbReference type="ARBA" id="ARBA00022763"/>
    </source>
</evidence>
<dbReference type="CDD" id="cd00221">
    <property type="entry name" value="Vsr"/>
    <property type="match status" value="1"/>
</dbReference>
<keyword evidence="2 6" id="KW-0255">Endonuclease</keyword>
<keyword evidence="5 6" id="KW-0234">DNA repair</keyword>
<accession>A0ABM6TLI2</accession>
<comment type="similarity">
    <text evidence="6">Belongs to the vsr family.</text>
</comment>
<keyword evidence="4 6" id="KW-0378">Hydrolase</keyword>
<dbReference type="NCBIfam" id="TIGR00632">
    <property type="entry name" value="vsr"/>
    <property type="match status" value="1"/>
</dbReference>